<keyword evidence="4" id="KW-0233">DNA recombination</keyword>
<dbReference type="AlphaFoldDB" id="A0A7W7ZPZ5"/>
<accession>A0A7W7ZPZ5</accession>
<evidence type="ECO:0000256" key="2">
    <source>
        <dbReference type="ARBA" id="ARBA00022908"/>
    </source>
</evidence>
<feature type="domain" description="Core-binding (CB)" evidence="7">
    <location>
        <begin position="31"/>
        <end position="105"/>
    </location>
</feature>
<evidence type="ECO:0000256" key="1">
    <source>
        <dbReference type="ARBA" id="ARBA00008857"/>
    </source>
</evidence>
<evidence type="ECO:0000313" key="8">
    <source>
        <dbReference type="EMBL" id="MBB5063938.1"/>
    </source>
</evidence>
<dbReference type="EMBL" id="JACHIO010000008">
    <property type="protein sequence ID" value="MBB5063938.1"/>
    <property type="molecule type" value="Genomic_DNA"/>
</dbReference>
<dbReference type="InterPro" id="IPR050090">
    <property type="entry name" value="Tyrosine_recombinase_XerCD"/>
</dbReference>
<evidence type="ECO:0000256" key="4">
    <source>
        <dbReference type="ARBA" id="ARBA00023172"/>
    </source>
</evidence>
<reference evidence="8 9" key="1">
    <citation type="submission" date="2020-08" db="EMBL/GenBank/DDBJ databases">
        <title>Genomic Encyclopedia of Type Strains, Phase IV (KMG-V): Genome sequencing to study the core and pangenomes of soil and plant-associated prokaryotes.</title>
        <authorList>
            <person name="Whitman W."/>
        </authorList>
    </citation>
    <scope>NUCLEOTIDE SEQUENCE [LARGE SCALE GENOMIC DNA]</scope>
    <source>
        <strain evidence="8 9">X5P3</strain>
    </source>
</reference>
<name>A0A7W7ZPZ5_9BACT</name>
<evidence type="ECO:0000256" key="3">
    <source>
        <dbReference type="ARBA" id="ARBA00023125"/>
    </source>
</evidence>
<protein>
    <submittedName>
        <fullName evidence="8">Site-specific recombinase XerD</fullName>
    </submittedName>
</protein>
<evidence type="ECO:0000259" key="7">
    <source>
        <dbReference type="PROSITE" id="PS51900"/>
    </source>
</evidence>
<dbReference type="Gene3D" id="1.10.150.130">
    <property type="match status" value="1"/>
</dbReference>
<dbReference type="InterPro" id="IPR004107">
    <property type="entry name" value="Integrase_SAM-like_N"/>
</dbReference>
<evidence type="ECO:0000256" key="5">
    <source>
        <dbReference type="PROSITE-ProRule" id="PRU01248"/>
    </source>
</evidence>
<sequence length="320" mass="35720">MNEITSLRPAVVSNRLPALFRAVPHGGRRFWEFFTVNIRTPNTRRAYFKAAEGFAAWCEVKGVGDLSGVTPVHVAAYIEQLGRTHSKPTVKQHLAAIRMLFDWLVTGHVMETNPAHAVRGPKHSVRKGKTSVLSSDEMRELLAAIDTCSLLGLRDRALIALMGYTFARVGAATGMKVQDFYVHKRRGWVRLHEKGGKVTELPCHHNLDQYLEEWIAASGLGTEPEAPLFPTLRHGRLTDRTPLPQANVHMMIQRRARAAGLQTKISAHSFRATGITTYLQNGGKLEIAQQMAGHESARTTGLYDRRNDEIALDEVERIAF</sequence>
<proteinExistence type="inferred from homology"/>
<keyword evidence="2" id="KW-0229">DNA integration</keyword>
<dbReference type="SUPFAM" id="SSF56349">
    <property type="entry name" value="DNA breaking-rejoining enzymes"/>
    <property type="match status" value="1"/>
</dbReference>
<gene>
    <name evidence="8" type="ORF">HDF15_002286</name>
</gene>
<comment type="similarity">
    <text evidence="1">Belongs to the 'phage' integrase family.</text>
</comment>
<dbReference type="GO" id="GO:0006310">
    <property type="term" value="P:DNA recombination"/>
    <property type="evidence" value="ECO:0007669"/>
    <property type="project" value="UniProtKB-KW"/>
</dbReference>
<dbReference type="GO" id="GO:0015074">
    <property type="term" value="P:DNA integration"/>
    <property type="evidence" value="ECO:0007669"/>
    <property type="project" value="UniProtKB-KW"/>
</dbReference>
<dbReference type="Gene3D" id="1.10.443.10">
    <property type="entry name" value="Intergrase catalytic core"/>
    <property type="match status" value="1"/>
</dbReference>
<dbReference type="InterPro" id="IPR002104">
    <property type="entry name" value="Integrase_catalytic"/>
</dbReference>
<dbReference type="Pfam" id="PF13495">
    <property type="entry name" value="Phage_int_SAM_4"/>
    <property type="match status" value="1"/>
</dbReference>
<dbReference type="InterPro" id="IPR044068">
    <property type="entry name" value="CB"/>
</dbReference>
<evidence type="ECO:0000313" key="9">
    <source>
        <dbReference type="Proteomes" id="UP000584867"/>
    </source>
</evidence>
<evidence type="ECO:0000259" key="6">
    <source>
        <dbReference type="PROSITE" id="PS51898"/>
    </source>
</evidence>
<dbReference type="Proteomes" id="UP000584867">
    <property type="component" value="Unassembled WGS sequence"/>
</dbReference>
<dbReference type="GO" id="GO:0003677">
    <property type="term" value="F:DNA binding"/>
    <property type="evidence" value="ECO:0007669"/>
    <property type="project" value="UniProtKB-UniRule"/>
</dbReference>
<dbReference type="InterPro" id="IPR010998">
    <property type="entry name" value="Integrase_recombinase_N"/>
</dbReference>
<dbReference type="InterPro" id="IPR013762">
    <property type="entry name" value="Integrase-like_cat_sf"/>
</dbReference>
<comment type="caution">
    <text evidence="8">The sequence shown here is derived from an EMBL/GenBank/DDBJ whole genome shotgun (WGS) entry which is preliminary data.</text>
</comment>
<dbReference type="PANTHER" id="PTHR30349:SF41">
    <property type="entry name" value="INTEGRASE_RECOMBINASE PROTEIN MJ0367-RELATED"/>
    <property type="match status" value="1"/>
</dbReference>
<dbReference type="PROSITE" id="PS51898">
    <property type="entry name" value="TYR_RECOMBINASE"/>
    <property type="match status" value="1"/>
</dbReference>
<keyword evidence="3 5" id="KW-0238">DNA-binding</keyword>
<organism evidence="8 9">
    <name type="scientific">Granulicella mallensis</name>
    <dbReference type="NCBI Taxonomy" id="940614"/>
    <lineage>
        <taxon>Bacteria</taxon>
        <taxon>Pseudomonadati</taxon>
        <taxon>Acidobacteriota</taxon>
        <taxon>Terriglobia</taxon>
        <taxon>Terriglobales</taxon>
        <taxon>Acidobacteriaceae</taxon>
        <taxon>Granulicella</taxon>
    </lineage>
</organism>
<dbReference type="Pfam" id="PF00589">
    <property type="entry name" value="Phage_integrase"/>
    <property type="match status" value="1"/>
</dbReference>
<dbReference type="RefSeq" id="WP_184255473.1">
    <property type="nucleotide sequence ID" value="NZ_JACHIO010000008.1"/>
</dbReference>
<dbReference type="PANTHER" id="PTHR30349">
    <property type="entry name" value="PHAGE INTEGRASE-RELATED"/>
    <property type="match status" value="1"/>
</dbReference>
<dbReference type="InterPro" id="IPR011010">
    <property type="entry name" value="DNA_brk_join_enz"/>
</dbReference>
<dbReference type="PROSITE" id="PS51900">
    <property type="entry name" value="CB"/>
    <property type="match status" value="1"/>
</dbReference>
<feature type="domain" description="Tyr recombinase" evidence="6">
    <location>
        <begin position="128"/>
        <end position="317"/>
    </location>
</feature>